<evidence type="ECO:0000313" key="2">
    <source>
        <dbReference type="Proteomes" id="UP000323105"/>
    </source>
</evidence>
<evidence type="ECO:0000313" key="1">
    <source>
        <dbReference type="EMBL" id="GEQ77066.1"/>
    </source>
</evidence>
<dbReference type="Pfam" id="PF23840">
    <property type="entry name" value="Phage_tail_terminator"/>
    <property type="match status" value="1"/>
</dbReference>
<sequence length="146" mass="15707">MNFEPFDTSLVIERLKAQVQELRQVGGAADYAAVQELRGFAVPSAFVIFAGESGNAGPGPRGARVQPAVTRFGVALAVRNYRPGAGDQLGDELRKFIGLTRSALIGWVPPVPGATALAWEAGEVMDYDNSTVLYVESYQLTHLLQK</sequence>
<accession>A0A5A7MH87</accession>
<proteinExistence type="predicted"/>
<dbReference type="Proteomes" id="UP000323105">
    <property type="component" value="Unassembled WGS sequence"/>
</dbReference>
<dbReference type="EMBL" id="BKBW01000009">
    <property type="protein sequence ID" value="GEQ77066.1"/>
    <property type="molecule type" value="Genomic_DNA"/>
</dbReference>
<dbReference type="InterPro" id="IPR056912">
    <property type="entry name" value="Phage_JBD30_tail_term-like"/>
</dbReference>
<gene>
    <name evidence="1" type="ORF">CTTA_4071</name>
</gene>
<protein>
    <submittedName>
        <fullName evidence="1">Uncharacterized protein</fullName>
    </submittedName>
</protein>
<dbReference type="AlphaFoldDB" id="A0A5A7MH87"/>
<organism evidence="1 2">
    <name type="scientific">Comamonas testosteroni</name>
    <name type="common">Pseudomonas testosteroni</name>
    <dbReference type="NCBI Taxonomy" id="285"/>
    <lineage>
        <taxon>Bacteria</taxon>
        <taxon>Pseudomonadati</taxon>
        <taxon>Pseudomonadota</taxon>
        <taxon>Betaproteobacteria</taxon>
        <taxon>Burkholderiales</taxon>
        <taxon>Comamonadaceae</taxon>
        <taxon>Comamonas</taxon>
    </lineage>
</organism>
<dbReference type="RefSeq" id="WP_149356608.1">
    <property type="nucleotide sequence ID" value="NZ_BKBW01000009.1"/>
</dbReference>
<reference evidence="1 2" key="1">
    <citation type="journal article" date="2019" name="Microbiol. Resour. Announc.">
        <title>Draft Genome Sequence of Comamonas testosteroni TA441, a Bacterium That Has a Cryptic Phenol Degradation Gene Cluster.</title>
        <authorList>
            <person name="Arai H."/>
            <person name="Ishii M."/>
        </authorList>
    </citation>
    <scope>NUCLEOTIDE SEQUENCE [LARGE SCALE GENOMIC DNA]</scope>
    <source>
        <strain evidence="1 2">TA441</strain>
    </source>
</reference>
<comment type="caution">
    <text evidence="1">The sequence shown here is derived from an EMBL/GenBank/DDBJ whole genome shotgun (WGS) entry which is preliminary data.</text>
</comment>
<name>A0A5A7MH87_COMTE</name>